<name>A0A371DRS5_9APHY</name>
<dbReference type="EMBL" id="KZ857383">
    <property type="protein sequence ID" value="RDX55247.1"/>
    <property type="molecule type" value="Genomic_DNA"/>
</dbReference>
<protein>
    <submittedName>
        <fullName evidence="2">Uncharacterized protein</fullName>
    </submittedName>
</protein>
<evidence type="ECO:0000313" key="3">
    <source>
        <dbReference type="Proteomes" id="UP000256964"/>
    </source>
</evidence>
<dbReference type="Proteomes" id="UP000256964">
    <property type="component" value="Unassembled WGS sequence"/>
</dbReference>
<gene>
    <name evidence="2" type="ORF">OH76DRAFT_1552446</name>
</gene>
<sequence>MPVTFTVASHPANQWLGWQLNTAEAILEEACNIQYENCKQVLRSSLKSEELSKISPSGNGFVHAVLDAWAGHFHLRIRPDDVWVAILNQLNFYINAHGEELRRYFVAHDGKKALILTSTGGDFAAFARKMSLKIRENVVDSTLVEWILPDFTTTTLHDRAVCSVVMMASLKQYFSYGLSETCGIPTVTLEGEKSDWEELYRRLGRLYELGDEPSVWAEMLRPILCRFVRAFDGDPDVTFWEHVVHRNTQMCGQDDLSGWLTAFCVWDHKGRWKPFGMPDVIPTKPAQEHTNMNNREKPSIGERSGLGRFVTKLLNFKKAGQRLEDVEKIAAHQEPTQATESRMSTRGRFCEYTLDGVAYFTIPTSEVPAGYCEVDVTLLHDEHKTYCTMIAGHFAISVAPKESGGKLDTLSPAPHWMIFEKKLHLEDDEA</sequence>
<dbReference type="STRING" id="139420.A0A371DRS5"/>
<evidence type="ECO:0000313" key="2">
    <source>
        <dbReference type="EMBL" id="RDX55247.1"/>
    </source>
</evidence>
<accession>A0A371DRS5</accession>
<dbReference type="InterPro" id="IPR025533">
    <property type="entry name" value="DUF4419"/>
</dbReference>
<organism evidence="2 3">
    <name type="scientific">Lentinus brumalis</name>
    <dbReference type="NCBI Taxonomy" id="2498619"/>
    <lineage>
        <taxon>Eukaryota</taxon>
        <taxon>Fungi</taxon>
        <taxon>Dikarya</taxon>
        <taxon>Basidiomycota</taxon>
        <taxon>Agaricomycotina</taxon>
        <taxon>Agaricomycetes</taxon>
        <taxon>Polyporales</taxon>
        <taxon>Polyporaceae</taxon>
        <taxon>Lentinus</taxon>
    </lineage>
</organism>
<dbReference type="Pfam" id="PF14388">
    <property type="entry name" value="DUF4419"/>
    <property type="match status" value="1"/>
</dbReference>
<dbReference type="OrthoDB" id="9978173at2759"/>
<keyword evidence="3" id="KW-1185">Reference proteome</keyword>
<dbReference type="AlphaFoldDB" id="A0A371DRS5"/>
<evidence type="ECO:0000256" key="1">
    <source>
        <dbReference type="SAM" id="MobiDB-lite"/>
    </source>
</evidence>
<dbReference type="PANTHER" id="PTHR31252:SF11">
    <property type="entry name" value="DUF4419 DOMAIN-CONTAINING PROTEIN"/>
    <property type="match status" value="1"/>
</dbReference>
<dbReference type="PANTHER" id="PTHR31252">
    <property type="entry name" value="DUF4419 DOMAIN-CONTAINING PROTEIN"/>
    <property type="match status" value="1"/>
</dbReference>
<proteinExistence type="predicted"/>
<reference evidence="2 3" key="1">
    <citation type="journal article" date="2018" name="Biotechnol. Biofuels">
        <title>Integrative visual omics of the white-rot fungus Polyporus brumalis exposes the biotechnological potential of its oxidative enzymes for delignifying raw plant biomass.</title>
        <authorList>
            <person name="Miyauchi S."/>
            <person name="Rancon A."/>
            <person name="Drula E."/>
            <person name="Hage H."/>
            <person name="Chaduli D."/>
            <person name="Favel A."/>
            <person name="Grisel S."/>
            <person name="Henrissat B."/>
            <person name="Herpoel-Gimbert I."/>
            <person name="Ruiz-Duenas F.J."/>
            <person name="Chevret D."/>
            <person name="Hainaut M."/>
            <person name="Lin J."/>
            <person name="Wang M."/>
            <person name="Pangilinan J."/>
            <person name="Lipzen A."/>
            <person name="Lesage-Meessen L."/>
            <person name="Navarro D."/>
            <person name="Riley R."/>
            <person name="Grigoriev I.V."/>
            <person name="Zhou S."/>
            <person name="Raouche S."/>
            <person name="Rosso M.N."/>
        </authorList>
    </citation>
    <scope>NUCLEOTIDE SEQUENCE [LARGE SCALE GENOMIC DNA]</scope>
    <source>
        <strain evidence="2 3">BRFM 1820</strain>
    </source>
</reference>
<feature type="region of interest" description="Disordered" evidence="1">
    <location>
        <begin position="282"/>
        <end position="301"/>
    </location>
</feature>